<feature type="chain" id="PRO_5022701021" evidence="3">
    <location>
        <begin position="32"/>
        <end position="584"/>
    </location>
</feature>
<feature type="region of interest" description="Disordered" evidence="2">
    <location>
        <begin position="560"/>
        <end position="584"/>
    </location>
</feature>
<evidence type="ECO:0000256" key="3">
    <source>
        <dbReference type="SAM" id="SignalP"/>
    </source>
</evidence>
<dbReference type="InterPro" id="IPR051478">
    <property type="entry name" value="Beta-lactamase-like_AB/R"/>
</dbReference>
<gene>
    <name evidence="5" type="ORF">Mal64_07790</name>
</gene>
<dbReference type="PANTHER" id="PTHR22935">
    <property type="entry name" value="PENICILLIN-BINDING PROTEIN"/>
    <property type="match status" value="1"/>
</dbReference>
<keyword evidence="5" id="KW-0121">Carboxypeptidase</keyword>
<dbReference type="OrthoDB" id="9801430at2"/>
<keyword evidence="6" id="KW-1185">Reference proteome</keyword>
<dbReference type="EMBL" id="SJPQ01000001">
    <property type="protein sequence ID" value="TWT90390.1"/>
    <property type="molecule type" value="Genomic_DNA"/>
</dbReference>
<dbReference type="GO" id="GO:0009002">
    <property type="term" value="F:serine-type D-Ala-D-Ala carboxypeptidase activity"/>
    <property type="evidence" value="ECO:0007669"/>
    <property type="project" value="UniProtKB-EC"/>
</dbReference>
<evidence type="ECO:0000256" key="2">
    <source>
        <dbReference type="SAM" id="MobiDB-lite"/>
    </source>
</evidence>
<dbReference type="Gene3D" id="3.40.710.10">
    <property type="entry name" value="DD-peptidase/beta-lactamase superfamily"/>
    <property type="match status" value="1"/>
</dbReference>
<comment type="caution">
    <text evidence="5">The sequence shown here is derived from an EMBL/GenBank/DDBJ whole genome shotgun (WGS) entry which is preliminary data.</text>
</comment>
<dbReference type="SUPFAM" id="SSF56601">
    <property type="entry name" value="beta-lactamase/transpeptidase-like"/>
    <property type="match status" value="1"/>
</dbReference>
<keyword evidence="3" id="KW-0732">Signal</keyword>
<dbReference type="InterPro" id="IPR012338">
    <property type="entry name" value="Beta-lactam/transpept-like"/>
</dbReference>
<protein>
    <submittedName>
        <fullName evidence="5">D-alanyl-D-alanine carboxypeptidase</fullName>
        <ecNumber evidence="5">3.4.16.4</ecNumber>
    </submittedName>
</protein>
<feature type="domain" description="Beta-lactamase-related" evidence="4">
    <location>
        <begin position="46"/>
        <end position="359"/>
    </location>
</feature>
<organism evidence="5 6">
    <name type="scientific">Pseudobythopirellula maris</name>
    <dbReference type="NCBI Taxonomy" id="2527991"/>
    <lineage>
        <taxon>Bacteria</taxon>
        <taxon>Pseudomonadati</taxon>
        <taxon>Planctomycetota</taxon>
        <taxon>Planctomycetia</taxon>
        <taxon>Pirellulales</taxon>
        <taxon>Lacipirellulaceae</taxon>
        <taxon>Pseudobythopirellula</taxon>
    </lineage>
</organism>
<dbReference type="AlphaFoldDB" id="A0A5C5ZT17"/>
<evidence type="ECO:0000313" key="6">
    <source>
        <dbReference type="Proteomes" id="UP000315440"/>
    </source>
</evidence>
<keyword evidence="5" id="KW-0378">Hydrolase</keyword>
<name>A0A5C5ZT17_9BACT</name>
<dbReference type="Proteomes" id="UP000315440">
    <property type="component" value="Unassembled WGS sequence"/>
</dbReference>
<feature type="signal peptide" evidence="3">
    <location>
        <begin position="1"/>
        <end position="31"/>
    </location>
</feature>
<sequence precursor="true">MLIPSLPPLSSRLRAIALVLPLVLTISDTHAADPVTDYEPVITRLESFITAELQAKQLPAASIALVADDRVVWSAGFGPAKQEGPPASVDTTYRVGSVSKLFNALAVMRLVAEGKVDLDEDVRTYLPDFAPQNPFDKPITLRLLMSHQSGLVRESPLGSYFDATSPTIAATVASLNDTTVLLEPGSKTKYSNAAVTVAGLVVERVSGQPYSQYVQRAVLEPLGMGSSSFRPTEAINARLPDAWMWSFHSDPFPAPTFDMGILPAGNLCSTVTDLSKMLIVMLGDQPPASLGIDRALLDSMIRPASPDSVAGHEYGIAFRLGELDGRPTFGHGGAVYGYATQFKGLRDEKIGVVVALAQDCANGETNRIGDYALRLMLAHRAGEPLPEISTSGPLAAGEAKQMAGRYTNGSGQAIEIYAKGERAFLKHGHWMGELRCASDGYLIDDVLRHGPALQWDGADGVILLDGKEWRPTDDENAACPPEWRELVGEYGWDHNVMYIYEDHGRLRSLIEWFFDYPLTELGEDAFAFPDSGLYHDEKVVFRRNEHGEITHAVAGGVAFPRRPSSGADDSASPYARIAPDRQAE</sequence>
<keyword evidence="5" id="KW-0645">Protease</keyword>
<evidence type="ECO:0000313" key="5">
    <source>
        <dbReference type="EMBL" id="TWT90390.1"/>
    </source>
</evidence>
<evidence type="ECO:0000259" key="4">
    <source>
        <dbReference type="Pfam" id="PF00144"/>
    </source>
</evidence>
<dbReference type="PANTHER" id="PTHR22935:SF95">
    <property type="entry name" value="BETA-LACTAMASE-LIKE 1-RELATED"/>
    <property type="match status" value="1"/>
</dbReference>
<dbReference type="Pfam" id="PF00144">
    <property type="entry name" value="Beta-lactamase"/>
    <property type="match status" value="1"/>
</dbReference>
<dbReference type="InterPro" id="IPR001466">
    <property type="entry name" value="Beta-lactam-related"/>
</dbReference>
<evidence type="ECO:0000256" key="1">
    <source>
        <dbReference type="ARBA" id="ARBA00038473"/>
    </source>
</evidence>
<dbReference type="EC" id="3.4.16.4" evidence="5"/>
<comment type="similarity">
    <text evidence="1">Belongs to the beta-lactamase family.</text>
</comment>
<accession>A0A5C5ZT17</accession>
<proteinExistence type="inferred from homology"/>
<reference evidence="5 6" key="1">
    <citation type="submission" date="2019-02" db="EMBL/GenBank/DDBJ databases">
        <title>Deep-cultivation of Planctomycetes and their phenomic and genomic characterization uncovers novel biology.</title>
        <authorList>
            <person name="Wiegand S."/>
            <person name="Jogler M."/>
            <person name="Boedeker C."/>
            <person name="Pinto D."/>
            <person name="Vollmers J."/>
            <person name="Rivas-Marin E."/>
            <person name="Kohn T."/>
            <person name="Peeters S.H."/>
            <person name="Heuer A."/>
            <person name="Rast P."/>
            <person name="Oberbeckmann S."/>
            <person name="Bunk B."/>
            <person name="Jeske O."/>
            <person name="Meyerdierks A."/>
            <person name="Storesund J.E."/>
            <person name="Kallscheuer N."/>
            <person name="Luecker S."/>
            <person name="Lage O.M."/>
            <person name="Pohl T."/>
            <person name="Merkel B.J."/>
            <person name="Hornburger P."/>
            <person name="Mueller R.-W."/>
            <person name="Bruemmer F."/>
            <person name="Labrenz M."/>
            <person name="Spormann A.M."/>
            <person name="Op Den Camp H."/>
            <person name="Overmann J."/>
            <person name="Amann R."/>
            <person name="Jetten M.S.M."/>
            <person name="Mascher T."/>
            <person name="Medema M.H."/>
            <person name="Devos D.P."/>
            <person name="Kaster A.-K."/>
            <person name="Ovreas L."/>
            <person name="Rohde M."/>
            <person name="Galperin M.Y."/>
            <person name="Jogler C."/>
        </authorList>
    </citation>
    <scope>NUCLEOTIDE SEQUENCE [LARGE SCALE GENOMIC DNA]</scope>
    <source>
        <strain evidence="5 6">Mal64</strain>
    </source>
</reference>